<dbReference type="InterPro" id="IPR052661">
    <property type="entry name" value="Ras-like_GTPase_Reg"/>
</dbReference>
<protein>
    <submittedName>
        <fullName evidence="3">Ras-like protein family member 10B</fullName>
    </submittedName>
</protein>
<dbReference type="AlphaFoldDB" id="A0A183J590"/>
<reference evidence="3" key="1">
    <citation type="submission" date="2016-06" db="UniProtKB">
        <authorList>
            <consortium name="WormBaseParasite"/>
        </authorList>
    </citation>
    <scope>IDENTIFICATION</scope>
</reference>
<dbReference type="SUPFAM" id="SSF52540">
    <property type="entry name" value="P-loop containing nucleoside triphosphate hydrolases"/>
    <property type="match status" value="1"/>
</dbReference>
<dbReference type="PRINTS" id="PR00449">
    <property type="entry name" value="RASTRNSFRMNG"/>
</dbReference>
<dbReference type="SMART" id="SM00175">
    <property type="entry name" value="RAB"/>
    <property type="match status" value="1"/>
</dbReference>
<dbReference type="Pfam" id="PF00071">
    <property type="entry name" value="Ras"/>
    <property type="match status" value="1"/>
</dbReference>
<dbReference type="InterPro" id="IPR027417">
    <property type="entry name" value="P-loop_NTPase"/>
</dbReference>
<dbReference type="WBParaSite" id="SBAD_0001141401-mRNA-1">
    <property type="protein sequence ID" value="SBAD_0001141401-mRNA-1"/>
    <property type="gene ID" value="SBAD_0001141401"/>
</dbReference>
<dbReference type="NCBIfam" id="TIGR00231">
    <property type="entry name" value="small_GTP"/>
    <property type="match status" value="1"/>
</dbReference>
<dbReference type="InterPro" id="IPR005225">
    <property type="entry name" value="Small_GTP-bd"/>
</dbReference>
<dbReference type="Proteomes" id="UP000270296">
    <property type="component" value="Unassembled WGS sequence"/>
</dbReference>
<sequence length="212" mass="24165">MTFLKVVILGAPGCGKTALVKQFVTHSFPETHVATEKPEYYYPSIFADNSLFELRITDLPPIVAFPKSTIEEWTLYQGYGLRSANAFLLILDITSAESFKFAKSIKEQWQTSGLDTPFVMVSNKWDLVHRGTSSDGKSDMSTEHYKKELANAIKKQWKCPYVECSAKYNWNVTTVFKEVVTQLEKLPSPNRYSFKSFNGQSKSSRKRTCPFL</sequence>
<dbReference type="Gene3D" id="3.40.50.300">
    <property type="entry name" value="P-loop containing nucleotide triphosphate hydrolases"/>
    <property type="match status" value="1"/>
</dbReference>
<keyword evidence="2" id="KW-1185">Reference proteome</keyword>
<dbReference type="GO" id="GO:0003924">
    <property type="term" value="F:GTPase activity"/>
    <property type="evidence" value="ECO:0007669"/>
    <property type="project" value="InterPro"/>
</dbReference>
<dbReference type="PANTHER" id="PTHR46350">
    <property type="entry name" value="RAS LIKE FAMILY 10 MEMBER B-RELATED"/>
    <property type="match status" value="1"/>
</dbReference>
<dbReference type="PANTHER" id="PTHR46350:SF2">
    <property type="entry name" value="RAS LIKE FAMILY 10 MEMBER B"/>
    <property type="match status" value="1"/>
</dbReference>
<dbReference type="GO" id="GO:0005525">
    <property type="term" value="F:GTP binding"/>
    <property type="evidence" value="ECO:0007669"/>
    <property type="project" value="InterPro"/>
</dbReference>
<gene>
    <name evidence="1" type="ORF">SBAD_LOCUS11038</name>
</gene>
<dbReference type="OrthoDB" id="265044at2759"/>
<dbReference type="PROSITE" id="PS51419">
    <property type="entry name" value="RAB"/>
    <property type="match status" value="1"/>
</dbReference>
<dbReference type="PROSITE" id="PS51421">
    <property type="entry name" value="RAS"/>
    <property type="match status" value="1"/>
</dbReference>
<accession>A0A183J590</accession>
<evidence type="ECO:0000313" key="3">
    <source>
        <dbReference type="WBParaSite" id="SBAD_0001141401-mRNA-1"/>
    </source>
</evidence>
<dbReference type="InterPro" id="IPR001806">
    <property type="entry name" value="Small_GTPase"/>
</dbReference>
<evidence type="ECO:0000313" key="1">
    <source>
        <dbReference type="EMBL" id="VDP36588.1"/>
    </source>
</evidence>
<organism evidence="3">
    <name type="scientific">Soboliphyme baturini</name>
    <dbReference type="NCBI Taxonomy" id="241478"/>
    <lineage>
        <taxon>Eukaryota</taxon>
        <taxon>Metazoa</taxon>
        <taxon>Ecdysozoa</taxon>
        <taxon>Nematoda</taxon>
        <taxon>Enoplea</taxon>
        <taxon>Dorylaimia</taxon>
        <taxon>Dioctophymatida</taxon>
        <taxon>Dioctophymatoidea</taxon>
        <taxon>Soboliphymatidae</taxon>
        <taxon>Soboliphyme</taxon>
    </lineage>
</organism>
<evidence type="ECO:0000313" key="2">
    <source>
        <dbReference type="Proteomes" id="UP000270296"/>
    </source>
</evidence>
<name>A0A183J590_9BILA</name>
<reference evidence="1 2" key="2">
    <citation type="submission" date="2018-11" db="EMBL/GenBank/DDBJ databases">
        <authorList>
            <consortium name="Pathogen Informatics"/>
        </authorList>
    </citation>
    <scope>NUCLEOTIDE SEQUENCE [LARGE SCALE GENOMIC DNA]</scope>
</reference>
<dbReference type="EMBL" id="UZAM01014966">
    <property type="protein sequence ID" value="VDP36588.1"/>
    <property type="molecule type" value="Genomic_DNA"/>
</dbReference>
<proteinExistence type="predicted"/>
<dbReference type="SMART" id="SM00173">
    <property type="entry name" value="RAS"/>
    <property type="match status" value="1"/>
</dbReference>
<dbReference type="SMART" id="SM00174">
    <property type="entry name" value="RHO"/>
    <property type="match status" value="1"/>
</dbReference>